<comment type="caution">
    <text evidence="4">The sequence shown here is derived from an EMBL/GenBank/DDBJ whole genome shotgun (WGS) entry which is preliminary data.</text>
</comment>
<evidence type="ECO:0000259" key="3">
    <source>
        <dbReference type="Pfam" id="PF01979"/>
    </source>
</evidence>
<dbReference type="AlphaFoldDB" id="A0A938YKZ4"/>
<dbReference type="SUPFAM" id="SSF51556">
    <property type="entry name" value="Metallo-dependent hydrolases"/>
    <property type="match status" value="1"/>
</dbReference>
<evidence type="ECO:0000256" key="2">
    <source>
        <dbReference type="SAM" id="MobiDB-lite"/>
    </source>
</evidence>
<dbReference type="EMBL" id="JAERWL010000003">
    <property type="protein sequence ID" value="MBM9475347.1"/>
    <property type="molecule type" value="Genomic_DNA"/>
</dbReference>
<proteinExistence type="predicted"/>
<reference evidence="4" key="1">
    <citation type="submission" date="2021-01" db="EMBL/GenBank/DDBJ databases">
        <title>KCTC 19127 draft genome.</title>
        <authorList>
            <person name="An D."/>
        </authorList>
    </citation>
    <scope>NUCLEOTIDE SEQUENCE</scope>
    <source>
        <strain evidence="4">KCTC 19127</strain>
    </source>
</reference>
<dbReference type="EC" id="3.5.3.13" evidence="4"/>
<evidence type="ECO:0000313" key="5">
    <source>
        <dbReference type="Proteomes" id="UP000663801"/>
    </source>
</evidence>
<dbReference type="InterPro" id="IPR006680">
    <property type="entry name" value="Amidohydro-rel"/>
</dbReference>
<dbReference type="PANTHER" id="PTHR43794">
    <property type="entry name" value="AMINOHYDROLASE SSNA-RELATED"/>
    <property type="match status" value="1"/>
</dbReference>
<dbReference type="InterPro" id="IPR032466">
    <property type="entry name" value="Metal_Hydrolase"/>
</dbReference>
<feature type="region of interest" description="Disordered" evidence="2">
    <location>
        <begin position="1"/>
        <end position="40"/>
    </location>
</feature>
<name>A0A938YKZ4_9ACTN</name>
<evidence type="ECO:0000313" key="4">
    <source>
        <dbReference type="EMBL" id="MBM9475347.1"/>
    </source>
</evidence>
<evidence type="ECO:0000256" key="1">
    <source>
        <dbReference type="ARBA" id="ARBA00022801"/>
    </source>
</evidence>
<gene>
    <name evidence="4" type="ORF">JL107_02705</name>
</gene>
<dbReference type="Proteomes" id="UP000663801">
    <property type="component" value="Unassembled WGS sequence"/>
</dbReference>
<dbReference type="NCBIfam" id="NF006681">
    <property type="entry name" value="PRK09229.1-2"/>
    <property type="match status" value="1"/>
</dbReference>
<accession>A0A938YKZ4</accession>
<dbReference type="GO" id="GO:0050416">
    <property type="term" value="F:formimidoylglutamate deiminase activity"/>
    <property type="evidence" value="ECO:0007669"/>
    <property type="project" value="UniProtKB-EC"/>
</dbReference>
<protein>
    <submittedName>
        <fullName evidence="4">Formimidoylglutamate deiminase</fullName>
        <ecNumber evidence="4">3.5.3.13</ecNumber>
    </submittedName>
</protein>
<dbReference type="InterPro" id="IPR050287">
    <property type="entry name" value="MTA/SAH_deaminase"/>
</dbReference>
<keyword evidence="5" id="KW-1185">Reference proteome</keyword>
<dbReference type="SUPFAM" id="SSF51338">
    <property type="entry name" value="Composite domain of metallo-dependent hydrolases"/>
    <property type="match status" value="1"/>
</dbReference>
<dbReference type="PANTHER" id="PTHR43794:SF11">
    <property type="entry name" value="AMIDOHYDROLASE-RELATED DOMAIN-CONTAINING PROTEIN"/>
    <property type="match status" value="1"/>
</dbReference>
<dbReference type="Pfam" id="PF01979">
    <property type="entry name" value="Amidohydro_1"/>
    <property type="match status" value="1"/>
</dbReference>
<dbReference type="Gene3D" id="2.30.40.10">
    <property type="entry name" value="Urease, subunit C, domain 1"/>
    <property type="match status" value="1"/>
</dbReference>
<dbReference type="Gene3D" id="3.20.20.140">
    <property type="entry name" value="Metal-dependent hydrolases"/>
    <property type="match status" value="1"/>
</dbReference>
<dbReference type="InterPro" id="IPR011059">
    <property type="entry name" value="Metal-dep_hydrolase_composite"/>
</dbReference>
<organism evidence="4 5">
    <name type="scientific">Nakamurella flavida</name>
    <dbReference type="NCBI Taxonomy" id="363630"/>
    <lineage>
        <taxon>Bacteria</taxon>
        <taxon>Bacillati</taxon>
        <taxon>Actinomycetota</taxon>
        <taxon>Actinomycetes</taxon>
        <taxon>Nakamurellales</taxon>
        <taxon>Nakamurellaceae</taxon>
        <taxon>Nakamurella</taxon>
    </lineage>
</organism>
<feature type="domain" description="Amidohydrolase-related" evidence="3">
    <location>
        <begin position="89"/>
        <end position="455"/>
    </location>
</feature>
<dbReference type="InterPro" id="IPR010252">
    <property type="entry name" value="HutF"/>
</dbReference>
<sequence length="481" mass="50437">MSGTAVPSPDPLPVDRSRGPEASSGVDVAQRPVNDPDPVTRTVSRWFARDAVLPTGPARDVSFTAAAGVLTDVAVGSEPHPDATRLPGVVLPGLANCHSHAFHRALRGRTHGDGGTFWTWREGMYEVAGRLDPDRYLALAQATYAEMALAGITAVGEFHYLHHQPDGRPFDDPNAMGAALVQAADDAGIRLTLLDTCYLAGGLTSQGHQELGDRQLRFGDGTADRWAERVALLRDTDAVRIGAAVHSVRAVPRGALRVVADAAAGRPLHVHLSEQPAENEACQGFYGLSPTALLDAEGVLGPRTSAVHATHLTGGDIATLGRTGTTSCFCPTTERDLADGIGPARALQRAGSPLSLGSDQHAVIDLLEEARALEMHERLDSRERGRFSPVELLTAATRYDSLGWPSAGRLEVGAAADLVAVQTDSPRTAGSLPGQILLCATACDVDTVVVAGRTVVSDGAHVLGDVGRLLAEAIAPLWASD</sequence>
<keyword evidence="1 4" id="KW-0378">Hydrolase</keyword>
<dbReference type="NCBIfam" id="TIGR02022">
    <property type="entry name" value="hutF"/>
    <property type="match status" value="1"/>
</dbReference>